<evidence type="ECO:0008006" key="3">
    <source>
        <dbReference type="Google" id="ProtNLM"/>
    </source>
</evidence>
<evidence type="ECO:0000313" key="1">
    <source>
        <dbReference type="EMBL" id="MDY0885388.1"/>
    </source>
</evidence>
<dbReference type="RefSeq" id="WP_320510460.1">
    <property type="nucleotide sequence ID" value="NZ_JAXCLW010000009.1"/>
</dbReference>
<dbReference type="Proteomes" id="UP001279642">
    <property type="component" value="Unassembled WGS sequence"/>
</dbReference>
<evidence type="ECO:0000313" key="2">
    <source>
        <dbReference type="Proteomes" id="UP001279642"/>
    </source>
</evidence>
<name>A0ABU5EG62_9PROT</name>
<organism evidence="1 2">
    <name type="scientific">Dongia soli</name>
    <dbReference type="NCBI Taxonomy" id="600628"/>
    <lineage>
        <taxon>Bacteria</taxon>
        <taxon>Pseudomonadati</taxon>
        <taxon>Pseudomonadota</taxon>
        <taxon>Alphaproteobacteria</taxon>
        <taxon>Rhodospirillales</taxon>
        <taxon>Dongiaceae</taxon>
        <taxon>Dongia</taxon>
    </lineage>
</organism>
<accession>A0ABU5EG62</accession>
<reference evidence="1 2" key="1">
    <citation type="journal article" date="2016" name="Antonie Van Leeuwenhoek">
        <title>Dongia soli sp. nov., isolated from soil from Dokdo, Korea.</title>
        <authorList>
            <person name="Kim D.U."/>
            <person name="Lee H."/>
            <person name="Kim H."/>
            <person name="Kim S.G."/>
            <person name="Ka J.O."/>
        </authorList>
    </citation>
    <scope>NUCLEOTIDE SEQUENCE [LARGE SCALE GENOMIC DNA]</scope>
    <source>
        <strain evidence="1 2">D78</strain>
    </source>
</reference>
<comment type="caution">
    <text evidence="1">The sequence shown here is derived from an EMBL/GenBank/DDBJ whole genome shotgun (WGS) entry which is preliminary data.</text>
</comment>
<dbReference type="EMBL" id="JAXCLW010000009">
    <property type="protein sequence ID" value="MDY0885388.1"/>
    <property type="molecule type" value="Genomic_DNA"/>
</dbReference>
<keyword evidence="2" id="KW-1185">Reference proteome</keyword>
<gene>
    <name evidence="1" type="ORF">SMD27_21275</name>
</gene>
<proteinExistence type="predicted"/>
<protein>
    <recommendedName>
        <fullName evidence="3">TnsA endonuclease N-terminal domain-containing protein</fullName>
    </recommendedName>
</protein>
<sequence>MKLIELKSRLVNAQAFIVEADDGGPIRTIINGRHTKPTGTFLSRKCGRPMPWEAAEEAAQFLFSEFDTSVMSWVAQAHRLEIFRHGKHYQYIADHRRNMTSVSAHPVEIIELKKYEQEFTRDPAYAEKLRLAEEVYTSLGWAFIRKTRQDLFTREHLLLERMAQYRHSRVSAFERALVLQLLDANGGRAPFGDFVEALKFEPRALAILSRLMVDRFLHVDTSRPLSKDTIISKLFA</sequence>